<dbReference type="OrthoDB" id="2191768at2759"/>
<organism evidence="1 2">
    <name type="scientific">Trichonephila clavata</name>
    <name type="common">Joro spider</name>
    <name type="synonym">Nephila clavata</name>
    <dbReference type="NCBI Taxonomy" id="2740835"/>
    <lineage>
        <taxon>Eukaryota</taxon>
        <taxon>Metazoa</taxon>
        <taxon>Ecdysozoa</taxon>
        <taxon>Arthropoda</taxon>
        <taxon>Chelicerata</taxon>
        <taxon>Arachnida</taxon>
        <taxon>Araneae</taxon>
        <taxon>Araneomorphae</taxon>
        <taxon>Entelegynae</taxon>
        <taxon>Araneoidea</taxon>
        <taxon>Nephilidae</taxon>
        <taxon>Trichonephila</taxon>
    </lineage>
</organism>
<dbReference type="AlphaFoldDB" id="A0A8X6GEL9"/>
<name>A0A8X6GEL9_TRICU</name>
<accession>A0A8X6GEL9</accession>
<sequence>MVFTVNFAEDEDIKDEIIQTILENKEGSSKNNKEQSSDLTPIKSALLESNRNTSKFIKKIQEIVDNKNKENIETDREI</sequence>
<dbReference type="Proteomes" id="UP000887116">
    <property type="component" value="Unassembled WGS sequence"/>
</dbReference>
<reference evidence="1" key="1">
    <citation type="submission" date="2020-07" db="EMBL/GenBank/DDBJ databases">
        <title>Multicomponent nature underlies the extraordinary mechanical properties of spider dragline silk.</title>
        <authorList>
            <person name="Kono N."/>
            <person name="Nakamura H."/>
            <person name="Mori M."/>
            <person name="Yoshida Y."/>
            <person name="Ohtoshi R."/>
            <person name="Malay A.D."/>
            <person name="Moran D.A.P."/>
            <person name="Tomita M."/>
            <person name="Numata K."/>
            <person name="Arakawa K."/>
        </authorList>
    </citation>
    <scope>NUCLEOTIDE SEQUENCE</scope>
</reference>
<proteinExistence type="predicted"/>
<evidence type="ECO:0000313" key="1">
    <source>
        <dbReference type="EMBL" id="GFR02413.1"/>
    </source>
</evidence>
<evidence type="ECO:0000313" key="2">
    <source>
        <dbReference type="Proteomes" id="UP000887116"/>
    </source>
</evidence>
<protein>
    <submittedName>
        <fullName evidence="1">Uncharacterized protein</fullName>
    </submittedName>
</protein>
<gene>
    <name evidence="1" type="ORF">TNCT_369301</name>
</gene>
<dbReference type="EMBL" id="BMAO01035261">
    <property type="protein sequence ID" value="GFR02413.1"/>
    <property type="molecule type" value="Genomic_DNA"/>
</dbReference>
<comment type="caution">
    <text evidence="1">The sequence shown here is derived from an EMBL/GenBank/DDBJ whole genome shotgun (WGS) entry which is preliminary data.</text>
</comment>
<keyword evidence="2" id="KW-1185">Reference proteome</keyword>